<comment type="caution">
    <text evidence="1">The sequence shown here is derived from an EMBL/GenBank/DDBJ whole genome shotgun (WGS) entry which is preliminary data.</text>
</comment>
<accession>A0A0R2K4V6</accession>
<protein>
    <submittedName>
        <fullName evidence="1">Phospholipid-binding protein</fullName>
    </submittedName>
</protein>
<name>A0A0R2K4V6_9LACO</name>
<evidence type="ECO:0000313" key="2">
    <source>
        <dbReference type="Proteomes" id="UP000051749"/>
    </source>
</evidence>
<organism evidence="1 2">
    <name type="scientific">Pediococcus ethanolidurans</name>
    <dbReference type="NCBI Taxonomy" id="319653"/>
    <lineage>
        <taxon>Bacteria</taxon>
        <taxon>Bacillati</taxon>
        <taxon>Bacillota</taxon>
        <taxon>Bacilli</taxon>
        <taxon>Lactobacillales</taxon>
        <taxon>Lactobacillaceae</taxon>
        <taxon>Pediococcus</taxon>
    </lineage>
</organism>
<sequence length="182" mass="20074">MVKLVNFKEVFNMKVSVPTSNGLLLDKYGKYASNDEVYNGHPAISFPVKIADVPKTAKTIALTLLDFDSVPVCGFAWIHWTAINIPAASTIDIPENASRQGDISMVQGNNSTAGPLIGETDPLTTGHYIGPTPPDKTHDYWLSIYALDTELNLKEGFWLNEFYHAAKGHIIEKQRLSILSRA</sequence>
<gene>
    <name evidence="1" type="ORF">IV87_GL001091</name>
</gene>
<dbReference type="SUPFAM" id="SSF49777">
    <property type="entry name" value="PEBP-like"/>
    <property type="match status" value="1"/>
</dbReference>
<reference evidence="1 2" key="1">
    <citation type="journal article" date="2015" name="Genome Announc.">
        <title>Expanding the biotechnology potential of lactobacilli through comparative genomics of 213 strains and associated genera.</title>
        <authorList>
            <person name="Sun Z."/>
            <person name="Harris H.M."/>
            <person name="McCann A."/>
            <person name="Guo C."/>
            <person name="Argimon S."/>
            <person name="Zhang W."/>
            <person name="Yang X."/>
            <person name="Jeffery I.B."/>
            <person name="Cooney J.C."/>
            <person name="Kagawa T.F."/>
            <person name="Liu W."/>
            <person name="Song Y."/>
            <person name="Salvetti E."/>
            <person name="Wrobel A."/>
            <person name="Rasinkangas P."/>
            <person name="Parkhill J."/>
            <person name="Rea M.C."/>
            <person name="O'Sullivan O."/>
            <person name="Ritari J."/>
            <person name="Douillard F.P."/>
            <person name="Paul Ross R."/>
            <person name="Yang R."/>
            <person name="Briner A.E."/>
            <person name="Felis G.E."/>
            <person name="de Vos W.M."/>
            <person name="Barrangou R."/>
            <person name="Klaenhammer T.R."/>
            <person name="Caufield P.W."/>
            <person name="Cui Y."/>
            <person name="Zhang H."/>
            <person name="O'Toole P.W."/>
        </authorList>
    </citation>
    <scope>NUCLEOTIDE SEQUENCE [LARGE SCALE GENOMIC DNA]</scope>
    <source>
        <strain evidence="1 2">DSM 22301</strain>
    </source>
</reference>
<dbReference type="PANTHER" id="PTHR30289:SF1">
    <property type="entry name" value="PEBP (PHOSPHATIDYLETHANOLAMINE-BINDING PROTEIN) FAMILY PROTEIN"/>
    <property type="match status" value="1"/>
</dbReference>
<dbReference type="PANTHER" id="PTHR30289">
    <property type="entry name" value="UNCHARACTERIZED PROTEIN YBCL-RELATED"/>
    <property type="match status" value="1"/>
</dbReference>
<dbReference type="InterPro" id="IPR036610">
    <property type="entry name" value="PEBP-like_sf"/>
</dbReference>
<dbReference type="EMBL" id="JQBY01000024">
    <property type="protein sequence ID" value="KRN81578.1"/>
    <property type="molecule type" value="Genomic_DNA"/>
</dbReference>
<evidence type="ECO:0000313" key="1">
    <source>
        <dbReference type="EMBL" id="KRN81578.1"/>
    </source>
</evidence>
<dbReference type="NCBIfam" id="TIGR00481">
    <property type="entry name" value="YbhB/YbcL family Raf kinase inhibitor-like protein"/>
    <property type="match status" value="1"/>
</dbReference>
<proteinExistence type="predicted"/>
<dbReference type="Proteomes" id="UP000051749">
    <property type="component" value="Unassembled WGS sequence"/>
</dbReference>
<dbReference type="PATRIC" id="fig|319653.3.peg.1106"/>
<dbReference type="AlphaFoldDB" id="A0A0R2K4V6"/>
<dbReference type="Pfam" id="PF01161">
    <property type="entry name" value="PBP"/>
    <property type="match status" value="1"/>
</dbReference>
<dbReference type="STRING" id="319653.SAMN04487973_11313"/>
<dbReference type="Gene3D" id="3.90.280.10">
    <property type="entry name" value="PEBP-like"/>
    <property type="match status" value="1"/>
</dbReference>
<dbReference type="InterPro" id="IPR008914">
    <property type="entry name" value="PEBP"/>
</dbReference>
<dbReference type="CDD" id="cd00865">
    <property type="entry name" value="PEBP_bact_arch"/>
    <property type="match status" value="1"/>
</dbReference>
<dbReference type="InterPro" id="IPR005247">
    <property type="entry name" value="YbhB_YbcL/LppC-like"/>
</dbReference>